<accession>A0A1L9NGU9</accession>
<gene>
    <name evidence="2" type="ORF">ASPTUDRAFT_195899</name>
</gene>
<dbReference type="SUPFAM" id="SSF48056">
    <property type="entry name" value="Di-copper centre-containing domain"/>
    <property type="match status" value="1"/>
</dbReference>
<dbReference type="Gene3D" id="1.10.1280.10">
    <property type="entry name" value="Di-copper center containing domain from catechol oxidase"/>
    <property type="match status" value="1"/>
</dbReference>
<dbReference type="Proteomes" id="UP000184304">
    <property type="component" value="Unassembled WGS sequence"/>
</dbReference>
<organism evidence="2 3">
    <name type="scientific">Aspergillus tubingensis (strain CBS 134.48)</name>
    <dbReference type="NCBI Taxonomy" id="767770"/>
    <lineage>
        <taxon>Eukaryota</taxon>
        <taxon>Fungi</taxon>
        <taxon>Dikarya</taxon>
        <taxon>Ascomycota</taxon>
        <taxon>Pezizomycotina</taxon>
        <taxon>Eurotiomycetes</taxon>
        <taxon>Eurotiomycetidae</taxon>
        <taxon>Eurotiales</taxon>
        <taxon>Aspergillaceae</taxon>
        <taxon>Aspergillus</taxon>
        <taxon>Aspergillus subgen. Circumdati</taxon>
    </lineage>
</organism>
<evidence type="ECO:0000313" key="2">
    <source>
        <dbReference type="EMBL" id="OJI88354.1"/>
    </source>
</evidence>
<dbReference type="GO" id="GO:0016491">
    <property type="term" value="F:oxidoreductase activity"/>
    <property type="evidence" value="ECO:0007669"/>
    <property type="project" value="InterPro"/>
</dbReference>
<name>A0A1L9NGU9_ASPTC</name>
<protein>
    <recommendedName>
        <fullName evidence="1">Tyrosinase copper-binding domain-containing protein</fullName>
    </recommendedName>
</protein>
<sequence length="128" mass="14360">MLDPIDSCNDPLIFMHHAYLDKLWWEWQMANYLHRLYDKGGNNTAPQYILDQAGLSQPGANILDSDGGAGSTTTLNHTLWMNTVVANTTVGEVMHLNGSVVCAEYVIDTKATRYNTSIRTYGHYTSEF</sequence>
<dbReference type="Pfam" id="PF00264">
    <property type="entry name" value="Tyrosinase"/>
    <property type="match status" value="1"/>
</dbReference>
<feature type="domain" description="Tyrosinase copper-binding" evidence="1">
    <location>
        <begin position="7"/>
        <end position="29"/>
    </location>
</feature>
<reference evidence="3" key="1">
    <citation type="journal article" date="2017" name="Genome Biol.">
        <title>Comparative genomics reveals high biological diversity and specific adaptations in the industrially and medically important fungal genus Aspergillus.</title>
        <authorList>
            <person name="de Vries R.P."/>
            <person name="Riley R."/>
            <person name="Wiebenga A."/>
            <person name="Aguilar-Osorio G."/>
            <person name="Amillis S."/>
            <person name="Uchima C.A."/>
            <person name="Anderluh G."/>
            <person name="Asadollahi M."/>
            <person name="Askin M."/>
            <person name="Barry K."/>
            <person name="Battaglia E."/>
            <person name="Bayram O."/>
            <person name="Benocci T."/>
            <person name="Braus-Stromeyer S.A."/>
            <person name="Caldana C."/>
            <person name="Canovas D."/>
            <person name="Cerqueira G.C."/>
            <person name="Chen F."/>
            <person name="Chen W."/>
            <person name="Choi C."/>
            <person name="Clum A."/>
            <person name="Dos Santos R.A."/>
            <person name="Damasio A.R."/>
            <person name="Diallinas G."/>
            <person name="Emri T."/>
            <person name="Fekete E."/>
            <person name="Flipphi M."/>
            <person name="Freyberg S."/>
            <person name="Gallo A."/>
            <person name="Gournas C."/>
            <person name="Habgood R."/>
            <person name="Hainaut M."/>
            <person name="Harispe M.L."/>
            <person name="Henrissat B."/>
            <person name="Hilden K.S."/>
            <person name="Hope R."/>
            <person name="Hossain A."/>
            <person name="Karabika E."/>
            <person name="Karaffa L."/>
            <person name="Karanyi Z."/>
            <person name="Krasevec N."/>
            <person name="Kuo A."/>
            <person name="Kusch H."/>
            <person name="LaButti K."/>
            <person name="Lagendijk E.L."/>
            <person name="Lapidus A."/>
            <person name="Levasseur A."/>
            <person name="Lindquist E."/>
            <person name="Lipzen A."/>
            <person name="Logrieco A.F."/>
            <person name="MacCabe A."/>
            <person name="Maekelae M.R."/>
            <person name="Malavazi I."/>
            <person name="Melin P."/>
            <person name="Meyer V."/>
            <person name="Mielnichuk N."/>
            <person name="Miskei M."/>
            <person name="Molnar A.P."/>
            <person name="Mule G."/>
            <person name="Ngan C.Y."/>
            <person name="Orejas M."/>
            <person name="Orosz E."/>
            <person name="Ouedraogo J.P."/>
            <person name="Overkamp K.M."/>
            <person name="Park H.-S."/>
            <person name="Perrone G."/>
            <person name="Piumi F."/>
            <person name="Punt P.J."/>
            <person name="Ram A.F."/>
            <person name="Ramon A."/>
            <person name="Rauscher S."/>
            <person name="Record E."/>
            <person name="Riano-Pachon D.M."/>
            <person name="Robert V."/>
            <person name="Roehrig J."/>
            <person name="Ruller R."/>
            <person name="Salamov A."/>
            <person name="Salih N.S."/>
            <person name="Samson R.A."/>
            <person name="Sandor E."/>
            <person name="Sanguinetti M."/>
            <person name="Schuetze T."/>
            <person name="Sepcic K."/>
            <person name="Shelest E."/>
            <person name="Sherlock G."/>
            <person name="Sophianopoulou V."/>
            <person name="Squina F.M."/>
            <person name="Sun H."/>
            <person name="Susca A."/>
            <person name="Todd R.B."/>
            <person name="Tsang A."/>
            <person name="Unkles S.E."/>
            <person name="van de Wiele N."/>
            <person name="van Rossen-Uffink D."/>
            <person name="Oliveira J.V."/>
            <person name="Vesth T.C."/>
            <person name="Visser J."/>
            <person name="Yu J.-H."/>
            <person name="Zhou M."/>
            <person name="Andersen M.R."/>
            <person name="Archer D.B."/>
            <person name="Baker S.E."/>
            <person name="Benoit I."/>
            <person name="Brakhage A.A."/>
            <person name="Braus G.H."/>
            <person name="Fischer R."/>
            <person name="Frisvad J.C."/>
            <person name="Goldman G.H."/>
            <person name="Houbraken J."/>
            <person name="Oakley B."/>
            <person name="Pocsi I."/>
            <person name="Scazzocchio C."/>
            <person name="Seiboth B."/>
            <person name="vanKuyk P.A."/>
            <person name="Wortman J."/>
            <person name="Dyer P.S."/>
            <person name="Grigoriev I.V."/>
        </authorList>
    </citation>
    <scope>NUCLEOTIDE SEQUENCE [LARGE SCALE GENOMIC DNA]</scope>
    <source>
        <strain evidence="3">CBS 134.48</strain>
    </source>
</reference>
<proteinExistence type="predicted"/>
<dbReference type="STRING" id="767770.A0A1L9NGU9"/>
<evidence type="ECO:0000313" key="3">
    <source>
        <dbReference type="Proteomes" id="UP000184304"/>
    </source>
</evidence>
<dbReference type="VEuPathDB" id="FungiDB:ASPTUDRAFT_195899"/>
<dbReference type="AlphaFoldDB" id="A0A1L9NGU9"/>
<dbReference type="OrthoDB" id="4486875at2759"/>
<dbReference type="InterPro" id="IPR008922">
    <property type="entry name" value="Di-copper_centre_dom_sf"/>
</dbReference>
<dbReference type="InterPro" id="IPR002227">
    <property type="entry name" value="Tyrosinase_Cu-bd"/>
</dbReference>
<evidence type="ECO:0000259" key="1">
    <source>
        <dbReference type="Pfam" id="PF00264"/>
    </source>
</evidence>
<keyword evidence="3" id="KW-1185">Reference proteome</keyword>
<dbReference type="EMBL" id="KV878179">
    <property type="protein sequence ID" value="OJI88354.1"/>
    <property type="molecule type" value="Genomic_DNA"/>
</dbReference>
<dbReference type="OMA" id="WEWQMAN"/>